<dbReference type="AlphaFoldDB" id="A0A839ZB29"/>
<organism evidence="1 2">
    <name type="scientific">Ancylobacter tetraedralis</name>
    <dbReference type="NCBI Taxonomy" id="217068"/>
    <lineage>
        <taxon>Bacteria</taxon>
        <taxon>Pseudomonadati</taxon>
        <taxon>Pseudomonadota</taxon>
        <taxon>Alphaproteobacteria</taxon>
        <taxon>Hyphomicrobiales</taxon>
        <taxon>Xanthobacteraceae</taxon>
        <taxon>Ancylobacter</taxon>
    </lineage>
</organism>
<dbReference type="RefSeq" id="WP_246340091.1">
    <property type="nucleotide sequence ID" value="NZ_JACICD010000004.1"/>
</dbReference>
<dbReference type="Proteomes" id="UP000533469">
    <property type="component" value="Unassembled WGS sequence"/>
</dbReference>
<reference evidence="1 2" key="1">
    <citation type="submission" date="2020-08" db="EMBL/GenBank/DDBJ databases">
        <title>Genomic Encyclopedia of Type Strains, Phase IV (KMG-IV): sequencing the most valuable type-strain genomes for metagenomic binning, comparative biology and taxonomic classification.</title>
        <authorList>
            <person name="Goeker M."/>
        </authorList>
    </citation>
    <scope>NUCLEOTIDE SEQUENCE [LARGE SCALE GENOMIC DNA]</scope>
    <source>
        <strain evidence="1 2">DSM 5895</strain>
    </source>
</reference>
<sequence>MMSRRCLLSLFGGCLLLPFRRVPARADAARTDARFTLLTAPLQLGGDWGGSAKADAAAVIGRMRLACLAGVALVSDQQPEKLRVDDKPGGYPSVWLHSEDPATAWVTVIVGPRDWCNLAYQFGHELGHVLCNSWKPDAAPRTPCQWVEEALVEAFSLHGLGRLADGWAQEPPFPGDGAYADFIRSYRDTLLAGYRATAREQGMAAGFGSWFEAHAVFFEAHGGLVDAKGAVSTLFGVLEEDPAAIADLGALNRWPERSGIALPDYLHRWEESCAQVSAPGRLPRRIRQLLAAG</sequence>
<dbReference type="EMBL" id="JACICD010000004">
    <property type="protein sequence ID" value="MBB3771980.1"/>
    <property type="molecule type" value="Genomic_DNA"/>
</dbReference>
<comment type="caution">
    <text evidence="1">The sequence shown here is derived from an EMBL/GenBank/DDBJ whole genome shotgun (WGS) entry which is preliminary data.</text>
</comment>
<keyword evidence="2" id="KW-1185">Reference proteome</keyword>
<evidence type="ECO:0000313" key="2">
    <source>
        <dbReference type="Proteomes" id="UP000533469"/>
    </source>
</evidence>
<name>A0A839ZB29_9HYPH</name>
<protein>
    <submittedName>
        <fullName evidence="1">Uncharacterized protein</fullName>
    </submittedName>
</protein>
<gene>
    <name evidence="1" type="ORF">FHS55_002589</name>
</gene>
<accession>A0A839ZB29</accession>
<evidence type="ECO:0000313" key="1">
    <source>
        <dbReference type="EMBL" id="MBB3771980.1"/>
    </source>
</evidence>
<proteinExistence type="predicted"/>